<feature type="signal peptide" evidence="4">
    <location>
        <begin position="1"/>
        <end position="16"/>
    </location>
</feature>
<dbReference type="eggNOG" id="ENOG502S465">
    <property type="taxonomic scope" value="Eukaryota"/>
</dbReference>
<feature type="region of interest" description="Disordered" evidence="3">
    <location>
        <begin position="44"/>
        <end position="65"/>
    </location>
</feature>
<dbReference type="Pfam" id="PF04755">
    <property type="entry name" value="PAP_fibrillin"/>
    <property type="match status" value="1"/>
</dbReference>
<evidence type="ECO:0000259" key="5">
    <source>
        <dbReference type="Pfam" id="PF04755"/>
    </source>
</evidence>
<evidence type="ECO:0000256" key="1">
    <source>
        <dbReference type="ARBA" id="ARBA00004474"/>
    </source>
</evidence>
<evidence type="ECO:0000256" key="2">
    <source>
        <dbReference type="ARBA" id="ARBA00022640"/>
    </source>
</evidence>
<dbReference type="Proteomes" id="UP000266841">
    <property type="component" value="Unassembled WGS sequence"/>
</dbReference>
<dbReference type="PANTHER" id="PTHR31906">
    <property type="entry name" value="PLASTID-LIPID-ASSOCIATED PROTEIN 4, CHLOROPLASTIC-RELATED"/>
    <property type="match status" value="1"/>
</dbReference>
<evidence type="ECO:0000313" key="6">
    <source>
        <dbReference type="EMBL" id="EJK68912.1"/>
    </source>
</evidence>
<reference evidence="6 7" key="1">
    <citation type="journal article" date="2012" name="Genome Biol.">
        <title>Genome and low-iron response of an oceanic diatom adapted to chronic iron limitation.</title>
        <authorList>
            <person name="Lommer M."/>
            <person name="Specht M."/>
            <person name="Roy A.S."/>
            <person name="Kraemer L."/>
            <person name="Andreson R."/>
            <person name="Gutowska M.A."/>
            <person name="Wolf J."/>
            <person name="Bergner S.V."/>
            <person name="Schilhabel M.B."/>
            <person name="Klostermeier U.C."/>
            <person name="Beiko R.G."/>
            <person name="Rosenstiel P."/>
            <person name="Hippler M."/>
            <person name="Laroche J."/>
        </authorList>
    </citation>
    <scope>NUCLEOTIDE SEQUENCE [LARGE SCALE GENOMIC DNA]</scope>
    <source>
        <strain evidence="6 7">CCMP1005</strain>
    </source>
</reference>
<dbReference type="OrthoDB" id="201321at2759"/>
<evidence type="ECO:0000256" key="3">
    <source>
        <dbReference type="SAM" id="MobiDB-lite"/>
    </source>
</evidence>
<dbReference type="EMBL" id="AGNL01010708">
    <property type="protein sequence ID" value="EJK68912.1"/>
    <property type="molecule type" value="Genomic_DNA"/>
</dbReference>
<dbReference type="OMA" id="VTQRITH"/>
<dbReference type="AlphaFoldDB" id="K0TEB7"/>
<feature type="chain" id="PRO_5003837923" description="Plastid lipid-associated protein/fibrillin conserved domain-containing protein" evidence="4">
    <location>
        <begin position="17"/>
        <end position="292"/>
    </location>
</feature>
<dbReference type="InterPro" id="IPR006843">
    <property type="entry name" value="PAP/fibrillin_dom"/>
</dbReference>
<name>K0TEB7_THAOC</name>
<dbReference type="InterPro" id="IPR039633">
    <property type="entry name" value="PAP"/>
</dbReference>
<sequence>MILFLAAVLVLASSSAFNVGRFASRSPYKISLQSSGDDDVNYLQPSDVSDSLDQTPTSTQGSAEATELKTRLLKLAASFDRGFASSPRASSEANDVITQLQAMNPTSNANRGIDGYDSVTPLKGIWRLIWTSALDVVSLGANPLAAPSAIYQDIRDPPTAVNIIDFIPRVQTLFPPSIAPSTLVRAEVTTRASERSSSPNRVGLVFEGVKLQPIEFFGQSVSSLPPLSVDFTFGQGILDQVVSFVPGLDELRDNEDAPGYFDVDYLDDELLIIRQGPGGGVFALIKVDSCDP</sequence>
<keyword evidence="4" id="KW-0732">Signal</keyword>
<organism evidence="6 7">
    <name type="scientific">Thalassiosira oceanica</name>
    <name type="common">Marine diatom</name>
    <dbReference type="NCBI Taxonomy" id="159749"/>
    <lineage>
        <taxon>Eukaryota</taxon>
        <taxon>Sar</taxon>
        <taxon>Stramenopiles</taxon>
        <taxon>Ochrophyta</taxon>
        <taxon>Bacillariophyta</taxon>
        <taxon>Coscinodiscophyceae</taxon>
        <taxon>Thalassiosirophycidae</taxon>
        <taxon>Thalassiosirales</taxon>
        <taxon>Thalassiosiraceae</taxon>
        <taxon>Thalassiosira</taxon>
    </lineage>
</organism>
<keyword evidence="7" id="KW-1185">Reference proteome</keyword>
<evidence type="ECO:0000256" key="4">
    <source>
        <dbReference type="SAM" id="SignalP"/>
    </source>
</evidence>
<feature type="compositionally biased region" description="Polar residues" evidence="3">
    <location>
        <begin position="44"/>
        <end position="63"/>
    </location>
</feature>
<protein>
    <recommendedName>
        <fullName evidence="5">Plastid lipid-associated protein/fibrillin conserved domain-containing protein</fullName>
    </recommendedName>
</protein>
<feature type="domain" description="Plastid lipid-associated protein/fibrillin conserved" evidence="5">
    <location>
        <begin position="67"/>
        <end position="284"/>
    </location>
</feature>
<proteinExistence type="predicted"/>
<keyword evidence="2" id="KW-0934">Plastid</keyword>
<accession>K0TEB7</accession>
<dbReference type="GO" id="GO:0009536">
    <property type="term" value="C:plastid"/>
    <property type="evidence" value="ECO:0007669"/>
    <property type="project" value="UniProtKB-SubCell"/>
</dbReference>
<gene>
    <name evidence="6" type="ORF">THAOC_09876</name>
</gene>
<evidence type="ECO:0000313" key="7">
    <source>
        <dbReference type="Proteomes" id="UP000266841"/>
    </source>
</evidence>
<comment type="caution">
    <text evidence="6">The sequence shown here is derived from an EMBL/GenBank/DDBJ whole genome shotgun (WGS) entry which is preliminary data.</text>
</comment>
<comment type="subcellular location">
    <subcellularLocation>
        <location evidence="1">Plastid</location>
    </subcellularLocation>
</comment>